<dbReference type="Proteomes" id="UP001153069">
    <property type="component" value="Unassembled WGS sequence"/>
</dbReference>
<dbReference type="PROSITE" id="PS50940">
    <property type="entry name" value="CHIT_BIND_II"/>
    <property type="match status" value="2"/>
</dbReference>
<feature type="compositionally biased region" description="Pro residues" evidence="1">
    <location>
        <begin position="560"/>
        <end position="573"/>
    </location>
</feature>
<dbReference type="Gene3D" id="2.170.140.10">
    <property type="entry name" value="Chitin binding domain"/>
    <property type="match status" value="2"/>
</dbReference>
<dbReference type="SMART" id="SM00494">
    <property type="entry name" value="ChtBD2"/>
    <property type="match status" value="2"/>
</dbReference>
<dbReference type="Pfam" id="PF01607">
    <property type="entry name" value="CBM_14"/>
    <property type="match status" value="2"/>
</dbReference>
<feature type="compositionally biased region" description="Pro residues" evidence="1">
    <location>
        <begin position="365"/>
        <end position="383"/>
    </location>
</feature>
<protein>
    <submittedName>
        <fullName evidence="5">Chitin binding Peritrophin-A domain</fullName>
    </submittedName>
</protein>
<name>A0A9N8DMH0_9STRA</name>
<dbReference type="OrthoDB" id="43722at2759"/>
<feature type="compositionally biased region" description="Low complexity" evidence="1">
    <location>
        <begin position="384"/>
        <end position="397"/>
    </location>
</feature>
<feature type="signal peptide" evidence="2">
    <location>
        <begin position="1"/>
        <end position="23"/>
    </location>
</feature>
<evidence type="ECO:0000313" key="6">
    <source>
        <dbReference type="Proteomes" id="UP001153069"/>
    </source>
</evidence>
<dbReference type="PROSITE" id="PS51910">
    <property type="entry name" value="GH18_2"/>
    <property type="match status" value="1"/>
</dbReference>
<keyword evidence="2" id="KW-0732">Signal</keyword>
<dbReference type="SUPFAM" id="SSF51445">
    <property type="entry name" value="(Trans)glycosidases"/>
    <property type="match status" value="1"/>
</dbReference>
<feature type="domain" description="Chitin-binding type-2" evidence="3">
    <location>
        <begin position="398"/>
        <end position="456"/>
    </location>
</feature>
<reference evidence="5" key="1">
    <citation type="submission" date="2020-06" db="EMBL/GenBank/DDBJ databases">
        <authorList>
            <consortium name="Plant Systems Biology data submission"/>
        </authorList>
    </citation>
    <scope>NUCLEOTIDE SEQUENCE</scope>
    <source>
        <strain evidence="5">D6</strain>
    </source>
</reference>
<evidence type="ECO:0000259" key="3">
    <source>
        <dbReference type="PROSITE" id="PS50940"/>
    </source>
</evidence>
<dbReference type="GO" id="GO:0005975">
    <property type="term" value="P:carbohydrate metabolic process"/>
    <property type="evidence" value="ECO:0007669"/>
    <property type="project" value="InterPro"/>
</dbReference>
<dbReference type="EMBL" id="CAICTM010000159">
    <property type="protein sequence ID" value="CAB9503255.1"/>
    <property type="molecule type" value="Genomic_DNA"/>
</dbReference>
<evidence type="ECO:0000256" key="2">
    <source>
        <dbReference type="SAM" id="SignalP"/>
    </source>
</evidence>
<keyword evidence="6" id="KW-1185">Reference proteome</keyword>
<dbReference type="SUPFAM" id="SSF57625">
    <property type="entry name" value="Invertebrate chitin-binding proteins"/>
    <property type="match status" value="2"/>
</dbReference>
<feature type="compositionally biased region" description="Low complexity" evidence="1">
    <location>
        <begin position="574"/>
        <end position="593"/>
    </location>
</feature>
<feature type="domain" description="Chitin-binding type-2" evidence="3">
    <location>
        <begin position="595"/>
        <end position="653"/>
    </location>
</feature>
<evidence type="ECO:0000259" key="4">
    <source>
        <dbReference type="PROSITE" id="PS51910"/>
    </source>
</evidence>
<dbReference type="InterPro" id="IPR017853">
    <property type="entry name" value="GH"/>
</dbReference>
<dbReference type="GO" id="GO:0005576">
    <property type="term" value="C:extracellular region"/>
    <property type="evidence" value="ECO:0007669"/>
    <property type="project" value="InterPro"/>
</dbReference>
<dbReference type="Pfam" id="PF00704">
    <property type="entry name" value="Glyco_hydro_18"/>
    <property type="match status" value="1"/>
</dbReference>
<dbReference type="AlphaFoldDB" id="A0A9N8DMH0"/>
<proteinExistence type="predicted"/>
<dbReference type="InterPro" id="IPR036508">
    <property type="entry name" value="Chitin-bd_dom_sf"/>
</dbReference>
<feature type="compositionally biased region" description="Pro residues" evidence="1">
    <location>
        <begin position="494"/>
        <end position="507"/>
    </location>
</feature>
<feature type="domain" description="GH18" evidence="4">
    <location>
        <begin position="52"/>
        <end position="351"/>
    </location>
</feature>
<dbReference type="InterPro" id="IPR002557">
    <property type="entry name" value="Chitin-bd_dom"/>
</dbReference>
<dbReference type="Gene3D" id="3.20.20.80">
    <property type="entry name" value="Glycosidases"/>
    <property type="match status" value="1"/>
</dbReference>
<evidence type="ECO:0000313" key="5">
    <source>
        <dbReference type="EMBL" id="CAB9503255.1"/>
    </source>
</evidence>
<gene>
    <name evidence="5" type="ORF">SEMRO_160_G072220.1</name>
</gene>
<organism evidence="5 6">
    <name type="scientific">Seminavis robusta</name>
    <dbReference type="NCBI Taxonomy" id="568900"/>
    <lineage>
        <taxon>Eukaryota</taxon>
        <taxon>Sar</taxon>
        <taxon>Stramenopiles</taxon>
        <taxon>Ochrophyta</taxon>
        <taxon>Bacillariophyta</taxon>
        <taxon>Bacillariophyceae</taxon>
        <taxon>Bacillariophycidae</taxon>
        <taxon>Naviculales</taxon>
        <taxon>Naviculaceae</taxon>
        <taxon>Seminavis</taxon>
    </lineage>
</organism>
<feature type="compositionally biased region" description="Pro residues" evidence="1">
    <location>
        <begin position="528"/>
        <end position="537"/>
    </location>
</feature>
<dbReference type="InterPro" id="IPR001223">
    <property type="entry name" value="Glyco_hydro18_cat"/>
</dbReference>
<feature type="region of interest" description="Disordered" evidence="1">
    <location>
        <begin position="464"/>
        <end position="595"/>
    </location>
</feature>
<sequence length="658" mass="67577">MKIISATYAVLLPVWLCHQGALAAICGDGSCDGDSTPAPAPPSGLNPSADHSRMIAYVGNWQSCPTAAQLTQYTHIVIGFAVSYTDAPGKNNCSPTCEIATPPICNNAPNPALLGELKAQGKKILVSFGGAGMGGSWAGDQNDCWEYCYGRETQVASRLTAIVDELGADGVDIDYEYFYEDNQNGSGFNKGTQAQNFLTQVTVGLRNSLASDAIVTHAPMDVDLEPNTAYFQLLKANSHTLDFIMPQYYNGMTRPVPDGIGGTGQGSTSALEHYNEVANQFFGGDATRMVFGFCINDCSGTGSNANAHQAAQIMTDLSTSHNCHGGAFFWVAIDDTEGSWSSVVNQAITTSTTCSLSITPAPVTSAPPPTKAPTPAPVSPPTAGPTAAPVTAPDGPTSEPCCPPGYTGLLAYSECAQYYYCVNGAVVGTPILCTQGSLFDTALQYCNWSHEVSCNGVADCNDSPPVAPPTKHPSAAPVSSPPPTPAPVTMGSPTKPPTPAPVSPPTAGPTATQVPCNGGATCNDSPPAALPTTPPTKTPSAAPVSSPPPTPAPVTIGSPTKPPTPAPVSPPTAGPTAAPGQPTTTPVTAPTEPSSELCCPPGYTGLFTYSDCSEYYSCFGGAVFGGLSECPQGTLFDVEFQMCNWGNEVSCNGGAGCN</sequence>
<comment type="caution">
    <text evidence="5">The sequence shown here is derived from an EMBL/GenBank/DDBJ whole genome shotgun (WGS) entry which is preliminary data.</text>
</comment>
<accession>A0A9N8DMH0</accession>
<feature type="region of interest" description="Disordered" evidence="1">
    <location>
        <begin position="359"/>
        <end position="397"/>
    </location>
</feature>
<dbReference type="GO" id="GO:0008061">
    <property type="term" value="F:chitin binding"/>
    <property type="evidence" value="ECO:0007669"/>
    <property type="project" value="InterPro"/>
</dbReference>
<evidence type="ECO:0000256" key="1">
    <source>
        <dbReference type="SAM" id="MobiDB-lite"/>
    </source>
</evidence>
<feature type="chain" id="PRO_5040204071" evidence="2">
    <location>
        <begin position="24"/>
        <end position="658"/>
    </location>
</feature>